<gene>
    <name evidence="1" type="ORF">PAXRUDRAFT_16086</name>
</gene>
<evidence type="ECO:0000313" key="1">
    <source>
        <dbReference type="EMBL" id="KIK79882.1"/>
    </source>
</evidence>
<evidence type="ECO:0000313" key="2">
    <source>
        <dbReference type="Proteomes" id="UP000054538"/>
    </source>
</evidence>
<accession>A0A0D0CAH2</accession>
<dbReference type="EMBL" id="KN826158">
    <property type="protein sequence ID" value="KIK79882.1"/>
    <property type="molecule type" value="Genomic_DNA"/>
</dbReference>
<protein>
    <submittedName>
        <fullName evidence="1">Uncharacterized protein</fullName>
    </submittedName>
</protein>
<reference evidence="1 2" key="1">
    <citation type="submission" date="2014-04" db="EMBL/GenBank/DDBJ databases">
        <authorList>
            <consortium name="DOE Joint Genome Institute"/>
            <person name="Kuo A."/>
            <person name="Kohler A."/>
            <person name="Jargeat P."/>
            <person name="Nagy L.G."/>
            <person name="Floudas D."/>
            <person name="Copeland A."/>
            <person name="Barry K.W."/>
            <person name="Cichocki N."/>
            <person name="Veneault-Fourrey C."/>
            <person name="LaButti K."/>
            <person name="Lindquist E.A."/>
            <person name="Lipzen A."/>
            <person name="Lundell T."/>
            <person name="Morin E."/>
            <person name="Murat C."/>
            <person name="Sun H."/>
            <person name="Tunlid A."/>
            <person name="Henrissat B."/>
            <person name="Grigoriev I.V."/>
            <person name="Hibbett D.S."/>
            <person name="Martin F."/>
            <person name="Nordberg H.P."/>
            <person name="Cantor M.N."/>
            <person name="Hua S.X."/>
        </authorList>
    </citation>
    <scope>NUCLEOTIDE SEQUENCE [LARGE SCALE GENOMIC DNA]</scope>
    <source>
        <strain evidence="1 2">Ve08.2h10</strain>
    </source>
</reference>
<dbReference type="HOGENOM" id="CLU_205471_0_0_1"/>
<name>A0A0D0CAH2_9AGAM</name>
<proteinExistence type="predicted"/>
<reference evidence="2" key="2">
    <citation type="submission" date="2015-01" db="EMBL/GenBank/DDBJ databases">
        <title>Evolutionary Origins and Diversification of the Mycorrhizal Mutualists.</title>
        <authorList>
            <consortium name="DOE Joint Genome Institute"/>
            <consortium name="Mycorrhizal Genomics Consortium"/>
            <person name="Kohler A."/>
            <person name="Kuo A."/>
            <person name="Nagy L.G."/>
            <person name="Floudas D."/>
            <person name="Copeland A."/>
            <person name="Barry K.W."/>
            <person name="Cichocki N."/>
            <person name="Veneault-Fourrey C."/>
            <person name="LaButti K."/>
            <person name="Lindquist E.A."/>
            <person name="Lipzen A."/>
            <person name="Lundell T."/>
            <person name="Morin E."/>
            <person name="Murat C."/>
            <person name="Riley R."/>
            <person name="Ohm R."/>
            <person name="Sun H."/>
            <person name="Tunlid A."/>
            <person name="Henrissat B."/>
            <person name="Grigoriev I.V."/>
            <person name="Hibbett D.S."/>
            <person name="Martin F."/>
        </authorList>
    </citation>
    <scope>NUCLEOTIDE SEQUENCE [LARGE SCALE GENOMIC DNA]</scope>
    <source>
        <strain evidence="2">Ve08.2h10</strain>
    </source>
</reference>
<keyword evidence="2" id="KW-1185">Reference proteome</keyword>
<dbReference type="AlphaFoldDB" id="A0A0D0CAH2"/>
<dbReference type="InParanoid" id="A0A0D0CAH2"/>
<dbReference type="Proteomes" id="UP000054538">
    <property type="component" value="Unassembled WGS sequence"/>
</dbReference>
<sequence length="54" mass="6127">MGPPRLSWDEDNIINVFGSECSDNNIDDYFITKVPAEDKFLNSYIGDAKTLMLL</sequence>
<organism evidence="1 2">
    <name type="scientific">Paxillus rubicundulus Ve08.2h10</name>
    <dbReference type="NCBI Taxonomy" id="930991"/>
    <lineage>
        <taxon>Eukaryota</taxon>
        <taxon>Fungi</taxon>
        <taxon>Dikarya</taxon>
        <taxon>Basidiomycota</taxon>
        <taxon>Agaricomycotina</taxon>
        <taxon>Agaricomycetes</taxon>
        <taxon>Agaricomycetidae</taxon>
        <taxon>Boletales</taxon>
        <taxon>Paxilineae</taxon>
        <taxon>Paxillaceae</taxon>
        <taxon>Paxillus</taxon>
    </lineage>
</organism>